<name>A0A7T3PCR6_9AGAR</name>
<keyword evidence="2" id="KW-0808">Transferase</keyword>
<dbReference type="Gene3D" id="3.90.1600.10">
    <property type="entry name" value="Palm domain of DNA polymerase"/>
    <property type="match status" value="1"/>
</dbReference>
<keyword evidence="2" id="KW-0548">Nucleotidyltransferase</keyword>
<proteinExistence type="predicted"/>
<sequence>MSKFKMMFLKLGIILFYSDTDSFDIDQLLNIKYVRSELGKLKLEHSFEETVYLAIKVYGGRNKDFEYVRIKGLKNPISFKDIKSLLYKNKKLEIPQEKWYRDLSKSKISIKKKSIVCRLQKTKEN</sequence>
<organism evidence="2">
    <name type="scientific">Clavaria fumosa</name>
    <dbReference type="NCBI Taxonomy" id="264083"/>
    <lineage>
        <taxon>Eukaryota</taxon>
        <taxon>Fungi</taxon>
        <taxon>Dikarya</taxon>
        <taxon>Basidiomycota</taxon>
        <taxon>Agaricomycotina</taxon>
        <taxon>Agaricomycetes</taxon>
        <taxon>Agaricomycetidae</taxon>
        <taxon>Agaricales</taxon>
        <taxon>Clavariineae</taxon>
        <taxon>Clavariaceae</taxon>
        <taxon>Clavaria</taxon>
    </lineage>
</organism>
<dbReference type="RefSeq" id="YP_010130188.1">
    <property type="nucleotide sequence ID" value="NC_056336.1"/>
</dbReference>
<reference evidence="2" key="1">
    <citation type="journal article" date="2020" name="IMA Fungus">
        <title>The 256 kb mitochondrial genome of Clavaria fumosa is the largest among phylum Basidiomycota and is rich in introns and intronic ORFs.</title>
        <authorList>
            <person name="Wang X."/>
            <person name="Wang Y."/>
            <person name="Yao W."/>
            <person name="Shen J."/>
            <person name="Chen M."/>
            <person name="Gao M."/>
            <person name="Ren J."/>
            <person name="Li Q."/>
            <person name="Liu N."/>
        </authorList>
    </citation>
    <scope>NUCLEOTIDE SEQUENCE</scope>
</reference>
<evidence type="ECO:0000256" key="1">
    <source>
        <dbReference type="SAM" id="SignalP"/>
    </source>
</evidence>
<protein>
    <submittedName>
        <fullName evidence="2">DNA-directed DNA polymerase</fullName>
    </submittedName>
</protein>
<dbReference type="SUPFAM" id="SSF56672">
    <property type="entry name" value="DNA/RNA polymerases"/>
    <property type="match status" value="1"/>
</dbReference>
<dbReference type="GO" id="GO:0003887">
    <property type="term" value="F:DNA-directed DNA polymerase activity"/>
    <property type="evidence" value="ECO:0007669"/>
    <property type="project" value="UniProtKB-KW"/>
</dbReference>
<geneLocation type="mitochondrion" evidence="2"/>
<dbReference type="EMBL" id="MT114157">
    <property type="protein sequence ID" value="QPZ51090.1"/>
    <property type="molecule type" value="Genomic_DNA"/>
</dbReference>
<keyword evidence="2" id="KW-0496">Mitochondrion</keyword>
<dbReference type="GeneID" id="65338501"/>
<evidence type="ECO:0000313" key="2">
    <source>
        <dbReference type="EMBL" id="QPZ51090.1"/>
    </source>
</evidence>
<feature type="chain" id="PRO_5031045066" evidence="1">
    <location>
        <begin position="23"/>
        <end position="125"/>
    </location>
</feature>
<gene>
    <name evidence="2" type="primary">orf125</name>
</gene>
<feature type="signal peptide" evidence="1">
    <location>
        <begin position="1"/>
        <end position="22"/>
    </location>
</feature>
<accession>A0A7T3PCR6</accession>
<dbReference type="AlphaFoldDB" id="A0A7T3PCR6"/>
<dbReference type="InterPro" id="IPR043502">
    <property type="entry name" value="DNA/RNA_pol_sf"/>
</dbReference>
<keyword evidence="1" id="KW-0732">Signal</keyword>
<keyword evidence="2" id="KW-0239">DNA-directed DNA polymerase</keyword>
<dbReference type="InterPro" id="IPR023211">
    <property type="entry name" value="DNA_pol_palm_dom_sf"/>
</dbReference>